<evidence type="ECO:0000313" key="1">
    <source>
        <dbReference type="EMBL" id="GFS23223.1"/>
    </source>
</evidence>
<gene>
    <name evidence="1" type="ORF">ElyMa_003384300</name>
</gene>
<organism evidence="1 2">
    <name type="scientific">Elysia marginata</name>
    <dbReference type="NCBI Taxonomy" id="1093978"/>
    <lineage>
        <taxon>Eukaryota</taxon>
        <taxon>Metazoa</taxon>
        <taxon>Spiralia</taxon>
        <taxon>Lophotrochozoa</taxon>
        <taxon>Mollusca</taxon>
        <taxon>Gastropoda</taxon>
        <taxon>Heterobranchia</taxon>
        <taxon>Euthyneura</taxon>
        <taxon>Panpulmonata</taxon>
        <taxon>Sacoglossa</taxon>
        <taxon>Placobranchoidea</taxon>
        <taxon>Plakobranchidae</taxon>
        <taxon>Elysia</taxon>
    </lineage>
</organism>
<accession>A0AAV4JKC0</accession>
<dbReference type="AlphaFoldDB" id="A0AAV4JKC0"/>
<protein>
    <submittedName>
        <fullName evidence="1">UPF0672 protein C3orf58</fullName>
    </submittedName>
</protein>
<reference evidence="1 2" key="1">
    <citation type="journal article" date="2021" name="Elife">
        <title>Chloroplast acquisition without the gene transfer in kleptoplastic sea slugs, Plakobranchus ocellatus.</title>
        <authorList>
            <person name="Maeda T."/>
            <person name="Takahashi S."/>
            <person name="Yoshida T."/>
            <person name="Shimamura S."/>
            <person name="Takaki Y."/>
            <person name="Nagai Y."/>
            <person name="Toyoda A."/>
            <person name="Suzuki Y."/>
            <person name="Arimoto A."/>
            <person name="Ishii H."/>
            <person name="Satoh N."/>
            <person name="Nishiyama T."/>
            <person name="Hasebe M."/>
            <person name="Maruyama T."/>
            <person name="Minagawa J."/>
            <person name="Obokata J."/>
            <person name="Shigenobu S."/>
        </authorList>
    </citation>
    <scope>NUCLEOTIDE SEQUENCE [LARGE SCALE GENOMIC DNA]</scope>
</reference>
<dbReference type="Proteomes" id="UP000762676">
    <property type="component" value="Unassembled WGS sequence"/>
</dbReference>
<dbReference type="EMBL" id="BMAT01006965">
    <property type="protein sequence ID" value="GFS23223.1"/>
    <property type="molecule type" value="Genomic_DNA"/>
</dbReference>
<name>A0AAV4JKC0_9GAST</name>
<comment type="caution">
    <text evidence="1">The sequence shown here is derived from an EMBL/GenBank/DDBJ whole genome shotgun (WGS) entry which is preliminary data.</text>
</comment>
<evidence type="ECO:0000313" key="2">
    <source>
        <dbReference type="Proteomes" id="UP000762676"/>
    </source>
</evidence>
<proteinExistence type="predicted"/>
<sequence>MAGICWLRQGTKSGLPAAENGDGDTEGDRWAWSEGQELPTVMSTFGCVVANIPHEILKQQ</sequence>
<keyword evidence="2" id="KW-1185">Reference proteome</keyword>